<dbReference type="PATRIC" id="fig|1204725.3.peg.1556"/>
<dbReference type="InterPro" id="IPR012019">
    <property type="entry name" value="HcgB"/>
</dbReference>
<evidence type="ECO:0000313" key="1">
    <source>
        <dbReference type="EMBL" id="EKF85611.1"/>
    </source>
</evidence>
<dbReference type="AlphaFoldDB" id="K2QC83"/>
<gene>
    <name evidence="1" type="ORF">A994_07761</name>
</gene>
<comment type="caution">
    <text evidence="1">The sequence shown here is derived from an EMBL/GenBank/DDBJ whole genome shotgun (WGS) entry which is preliminary data.</text>
</comment>
<dbReference type="Pfam" id="PF11576">
    <property type="entry name" value="HcgB"/>
    <property type="match status" value="1"/>
</dbReference>
<evidence type="ECO:0000313" key="2">
    <source>
        <dbReference type="Proteomes" id="UP000007360"/>
    </source>
</evidence>
<dbReference type="PIRSF" id="PIRSF005018">
    <property type="entry name" value="UCP005018"/>
    <property type="match status" value="1"/>
</dbReference>
<keyword evidence="2" id="KW-1185">Reference proteome</keyword>
<dbReference type="Gene3D" id="3.40.50.10150">
    <property type="entry name" value="B12-dependent dehydatase associated subunit"/>
    <property type="match status" value="1"/>
</dbReference>
<dbReference type="OrthoDB" id="114359at2157"/>
<sequence>MDFEKTIKNAYAESVEGERFGDTEEELLSLQKHIRSCKRIVVPNRNTVKTKAINEVLTKFNLPSAEHLCIHTNSADLSRTPAITKALMALDTCDCDLVIARGRLGVPGSGSLLVIMDKKGRILSAATSPSHILHGKKVEDAVRDEITHALLRIGFMVVE</sequence>
<dbReference type="RefSeq" id="WP_004030879.1">
    <property type="nucleotide sequence ID" value="NZ_AMPO01000006.1"/>
</dbReference>
<protein>
    <recommendedName>
        <fullName evidence="3">DUF3236 family protein</fullName>
    </recommendedName>
</protein>
<accession>K2QC83</accession>
<reference evidence="1 2" key="1">
    <citation type="journal article" date="2012" name="J. Bacteriol.">
        <title>Draft genome sequence of Methanobacterium formicicum DSM 3637, an archaebacterium isolated from the methane producer amoeba Pelomyxa palustris.</title>
        <authorList>
            <person name="Gutierrez G."/>
        </authorList>
    </citation>
    <scope>NUCLEOTIDE SEQUENCE [LARGE SCALE GENOMIC DNA]</scope>
    <source>
        <strain evidence="2">DSM 3637 / PP1</strain>
    </source>
</reference>
<evidence type="ECO:0008006" key="3">
    <source>
        <dbReference type="Google" id="ProtNLM"/>
    </source>
</evidence>
<dbReference type="Gene3D" id="1.10.287.470">
    <property type="entry name" value="Helix hairpin bin"/>
    <property type="match status" value="1"/>
</dbReference>
<dbReference type="EMBL" id="AMPO01000006">
    <property type="protein sequence ID" value="EKF85611.1"/>
    <property type="molecule type" value="Genomic_DNA"/>
</dbReference>
<organism evidence="1 2">
    <name type="scientific">Methanobacterium formicicum (strain DSM 3637 / PP1)</name>
    <dbReference type="NCBI Taxonomy" id="1204725"/>
    <lineage>
        <taxon>Archaea</taxon>
        <taxon>Methanobacteriati</taxon>
        <taxon>Methanobacteriota</taxon>
        <taxon>Methanomada group</taxon>
        <taxon>Methanobacteria</taxon>
        <taxon>Methanobacteriales</taxon>
        <taxon>Methanobacteriaceae</taxon>
        <taxon>Methanobacterium</taxon>
    </lineage>
</organism>
<name>K2QC83_METFP</name>
<proteinExistence type="predicted"/>
<dbReference type="InterPro" id="IPR010254">
    <property type="entry name" value="B12-dep_deHydtase_bsu"/>
</dbReference>
<dbReference type="Proteomes" id="UP000007360">
    <property type="component" value="Unassembled WGS sequence"/>
</dbReference>